<evidence type="ECO:0000313" key="3">
    <source>
        <dbReference type="EMBL" id="PLW57938.1"/>
    </source>
</evidence>
<dbReference type="EMBL" id="PGCI01000005">
    <property type="protein sequence ID" value="PLW51491.1"/>
    <property type="molecule type" value="Genomic_DNA"/>
</dbReference>
<proteinExistence type="predicted"/>
<keyword evidence="4" id="KW-1185">Reference proteome</keyword>
<dbReference type="EMBL" id="PGCJ01001269">
    <property type="protein sequence ID" value="PLW06926.1"/>
    <property type="molecule type" value="Genomic_DNA"/>
</dbReference>
<dbReference type="Proteomes" id="UP000235392">
    <property type="component" value="Unassembled WGS sequence"/>
</dbReference>
<protein>
    <submittedName>
        <fullName evidence="2">Uncharacterized protein</fullName>
    </submittedName>
</protein>
<evidence type="ECO:0000313" key="1">
    <source>
        <dbReference type="EMBL" id="PLW06926.1"/>
    </source>
</evidence>
<sequence length="75" mass="8333">MVRVPTLDSSRNTSIATTQVNHEADTRSFLEYGTQVDTEKKKIALLHQESYKARQGPHLVCATLCPGCNIEDVIC</sequence>
<comment type="caution">
    <text evidence="2">The sequence shown here is derived from an EMBL/GenBank/DDBJ whole genome shotgun (WGS) entry which is preliminary data.</text>
</comment>
<dbReference type="Proteomes" id="UP000235388">
    <property type="component" value="Unassembled WGS sequence"/>
</dbReference>
<evidence type="ECO:0000313" key="5">
    <source>
        <dbReference type="Proteomes" id="UP000235392"/>
    </source>
</evidence>
<dbReference type="EMBL" id="PGCJ01000006">
    <property type="protein sequence ID" value="PLW57938.1"/>
    <property type="molecule type" value="Genomic_DNA"/>
</dbReference>
<reference evidence="4 5" key="1">
    <citation type="submission" date="2017-11" db="EMBL/GenBank/DDBJ databases">
        <title>De novo assembly and phasing of dikaryotic genomes from two isolates of Puccinia coronata f. sp. avenae, the causal agent of oat crown rust.</title>
        <authorList>
            <person name="Miller M.E."/>
            <person name="Zhang Y."/>
            <person name="Omidvar V."/>
            <person name="Sperschneider J."/>
            <person name="Schwessinger B."/>
            <person name="Raley C."/>
            <person name="Palmer J.M."/>
            <person name="Garnica D."/>
            <person name="Upadhyaya N."/>
            <person name="Rathjen J."/>
            <person name="Taylor J.M."/>
            <person name="Park R.F."/>
            <person name="Dodds P.N."/>
            <person name="Hirsch C.D."/>
            <person name="Kianian S.F."/>
            <person name="Figueroa M."/>
        </authorList>
    </citation>
    <scope>NUCLEOTIDE SEQUENCE [LARGE SCALE GENOMIC DNA]</scope>
    <source>
        <strain evidence="1">12NC29</strain>
        <strain evidence="2">12SD80</strain>
    </source>
</reference>
<evidence type="ECO:0000313" key="4">
    <source>
        <dbReference type="Proteomes" id="UP000235388"/>
    </source>
</evidence>
<name>A0A2N5VNC7_9BASI</name>
<gene>
    <name evidence="3" type="ORF">PCANC_00700</name>
    <name evidence="1" type="ORF">PCANC_25554</name>
    <name evidence="2" type="ORF">PCASD_00408</name>
</gene>
<organism evidence="2 5">
    <name type="scientific">Puccinia coronata f. sp. avenae</name>
    <dbReference type="NCBI Taxonomy" id="200324"/>
    <lineage>
        <taxon>Eukaryota</taxon>
        <taxon>Fungi</taxon>
        <taxon>Dikarya</taxon>
        <taxon>Basidiomycota</taxon>
        <taxon>Pucciniomycotina</taxon>
        <taxon>Pucciniomycetes</taxon>
        <taxon>Pucciniales</taxon>
        <taxon>Pucciniaceae</taxon>
        <taxon>Puccinia</taxon>
    </lineage>
</organism>
<dbReference type="AlphaFoldDB" id="A0A2N5VNC7"/>
<evidence type="ECO:0000313" key="2">
    <source>
        <dbReference type="EMBL" id="PLW51491.1"/>
    </source>
</evidence>
<accession>A0A2N5VNC7</accession>